<dbReference type="Proteomes" id="UP000243975">
    <property type="component" value="Unassembled WGS sequence"/>
</dbReference>
<dbReference type="OMA" id="TWAQANH"/>
<proteinExistence type="inferred from homology"/>
<evidence type="ECO:0000256" key="12">
    <source>
        <dbReference type="SAM" id="Phobius"/>
    </source>
</evidence>
<evidence type="ECO:0000256" key="9">
    <source>
        <dbReference type="ARBA" id="ARBA00047928"/>
    </source>
</evidence>
<keyword evidence="12" id="KW-1133">Transmembrane helix</keyword>
<dbReference type="EC" id="3.1.1.11" evidence="4 11"/>
<keyword evidence="11" id="KW-0964">Secreted</keyword>
<feature type="transmembrane region" description="Helical" evidence="12">
    <location>
        <begin position="7"/>
        <end position="27"/>
    </location>
</feature>
<keyword evidence="5 11" id="KW-0134">Cell wall</keyword>
<comment type="similarity">
    <text evidence="3">Belongs to the pectinesterase family.</text>
</comment>
<evidence type="ECO:0000256" key="5">
    <source>
        <dbReference type="ARBA" id="ARBA00022512"/>
    </source>
</evidence>
<dbReference type="EMBL" id="LEKV01003414">
    <property type="protein sequence ID" value="KVH99766.1"/>
    <property type="molecule type" value="Genomic_DNA"/>
</dbReference>
<dbReference type="Pfam" id="PF01095">
    <property type="entry name" value="Pectinesterase"/>
    <property type="match status" value="1"/>
</dbReference>
<dbReference type="FunFam" id="2.160.20.10:FF:000013">
    <property type="entry name" value="Pectinesterase"/>
    <property type="match status" value="1"/>
</dbReference>
<keyword evidence="6 11" id="KW-0378">Hydrolase</keyword>
<keyword evidence="8" id="KW-0325">Glycoprotein</keyword>
<evidence type="ECO:0000256" key="3">
    <source>
        <dbReference type="ARBA" id="ARBA00008891"/>
    </source>
</evidence>
<evidence type="ECO:0000313" key="15">
    <source>
        <dbReference type="Proteomes" id="UP000243975"/>
    </source>
</evidence>
<keyword evidence="15" id="KW-1185">Reference proteome</keyword>
<accession>A0A103XZL5</accession>
<name>A0A103XZL5_CYNCS</name>
<comment type="catalytic activity">
    <reaction evidence="9 11">
        <text>[(1-&gt;4)-alpha-D-galacturonosyl methyl ester](n) + n H2O = [(1-&gt;4)-alpha-D-galacturonosyl](n) + n methanol + n H(+)</text>
        <dbReference type="Rhea" id="RHEA:22380"/>
        <dbReference type="Rhea" id="RHEA-COMP:14570"/>
        <dbReference type="Rhea" id="RHEA-COMP:14573"/>
        <dbReference type="ChEBI" id="CHEBI:15377"/>
        <dbReference type="ChEBI" id="CHEBI:15378"/>
        <dbReference type="ChEBI" id="CHEBI:17790"/>
        <dbReference type="ChEBI" id="CHEBI:140522"/>
        <dbReference type="ChEBI" id="CHEBI:140523"/>
        <dbReference type="EC" id="3.1.1.11"/>
    </reaction>
</comment>
<evidence type="ECO:0000256" key="7">
    <source>
        <dbReference type="ARBA" id="ARBA00023085"/>
    </source>
</evidence>
<keyword evidence="12" id="KW-0472">Membrane</keyword>
<dbReference type="SUPFAM" id="SSF51126">
    <property type="entry name" value="Pectin lyase-like"/>
    <property type="match status" value="1"/>
</dbReference>
<keyword evidence="11" id="KW-0961">Cell wall biogenesis/degradation</keyword>
<evidence type="ECO:0000259" key="13">
    <source>
        <dbReference type="Pfam" id="PF01095"/>
    </source>
</evidence>
<dbReference type="InterPro" id="IPR000070">
    <property type="entry name" value="Pectinesterase_cat"/>
</dbReference>
<dbReference type="PROSITE" id="PS00800">
    <property type="entry name" value="PECTINESTERASE_1"/>
    <property type="match status" value="1"/>
</dbReference>
<dbReference type="STRING" id="59895.A0A103XZL5"/>
<dbReference type="InterPro" id="IPR011050">
    <property type="entry name" value="Pectin_lyase_fold/virulence"/>
</dbReference>
<comment type="function">
    <text evidence="10 11">Acts in the modification of cell walls via demethylesterification of cell wall pectin.</text>
</comment>
<sequence>MFRLPLIMFKMINVAYVFMLITSMYFLDGVADKGVLTLKPTRVDATLLTSKIGSNRTIIVDIHGSEDFMSVQDAIDSIPLGNPNWVIIHVKEGVYREKVRIPREKPRIFLKGSGRTKTSIVWSQSSENNYESSTFKVEAPYFVAYGISFKNDAPTGIANTSHNQSVAAYVGADKVAFYSCGFYSNHNTLLDNKGRHYYDGCYIQGSIDVIFGRARSIFHDCEILVIMDNRMEILGSVTAHSRTSTNENTGFVFIRGKIYGTGHAFLGRPKGDHSRVVFVNTYMSKSVRPEGWSKWNHNGNLENIYHAEYDCHGPGSATNNRAKWLKKLSDEEVAPFLSTDFIDGKKWLITDHVSTKNL</sequence>
<evidence type="ECO:0000256" key="4">
    <source>
        <dbReference type="ARBA" id="ARBA00013229"/>
    </source>
</evidence>
<dbReference type="GO" id="GO:0045490">
    <property type="term" value="P:pectin catabolic process"/>
    <property type="evidence" value="ECO:0007669"/>
    <property type="project" value="UniProtKB-UniRule"/>
</dbReference>
<comment type="caution">
    <text evidence="14">The sequence shown here is derived from an EMBL/GenBank/DDBJ whole genome shotgun (WGS) entry which is preliminary data.</text>
</comment>
<dbReference type="PANTHER" id="PTHR31321">
    <property type="entry name" value="ACYL-COA THIOESTER HYDROLASE YBHC-RELATED"/>
    <property type="match status" value="1"/>
</dbReference>
<keyword evidence="7 11" id="KW-0063">Aspartyl esterase</keyword>
<gene>
    <name evidence="14" type="ORF">Ccrd_021991</name>
</gene>
<evidence type="ECO:0000256" key="2">
    <source>
        <dbReference type="ARBA" id="ARBA00005184"/>
    </source>
</evidence>
<dbReference type="InterPro" id="IPR018040">
    <property type="entry name" value="Pectinesterase_Tyr_AS"/>
</dbReference>
<comment type="pathway">
    <text evidence="2 11">Glycan metabolism; pectin degradation; 2-dehydro-3-deoxy-D-gluconate from pectin: step 1/5.</text>
</comment>
<protein>
    <recommendedName>
        <fullName evidence="4 11">Pectinesterase</fullName>
        <ecNumber evidence="4 11">3.1.1.11</ecNumber>
    </recommendedName>
</protein>
<evidence type="ECO:0000256" key="8">
    <source>
        <dbReference type="ARBA" id="ARBA00023180"/>
    </source>
</evidence>
<dbReference type="InterPro" id="IPR012334">
    <property type="entry name" value="Pectin_lyas_fold"/>
</dbReference>
<dbReference type="Gene3D" id="2.160.20.10">
    <property type="entry name" value="Single-stranded right-handed beta-helix, Pectin lyase-like"/>
    <property type="match status" value="1"/>
</dbReference>
<evidence type="ECO:0000313" key="14">
    <source>
        <dbReference type="EMBL" id="KVH99766.1"/>
    </source>
</evidence>
<dbReference type="AlphaFoldDB" id="A0A103XZL5"/>
<feature type="domain" description="Pectinesterase catalytic" evidence="13">
    <location>
        <begin position="58"/>
        <end position="344"/>
    </location>
</feature>
<evidence type="ECO:0000256" key="10">
    <source>
        <dbReference type="ARBA" id="ARBA00057335"/>
    </source>
</evidence>
<dbReference type="PANTHER" id="PTHR31321:SF98">
    <property type="entry name" value="PECTINESTERASE 67-RELATED"/>
    <property type="match status" value="1"/>
</dbReference>
<dbReference type="UniPathway" id="UPA00545">
    <property type="reaction ID" value="UER00823"/>
</dbReference>
<evidence type="ECO:0000256" key="11">
    <source>
        <dbReference type="RuleBase" id="RU000589"/>
    </source>
</evidence>
<dbReference type="GO" id="GO:0030599">
    <property type="term" value="F:pectinesterase activity"/>
    <property type="evidence" value="ECO:0007669"/>
    <property type="project" value="UniProtKB-UniRule"/>
</dbReference>
<keyword evidence="12" id="KW-0812">Transmembrane</keyword>
<evidence type="ECO:0000256" key="6">
    <source>
        <dbReference type="ARBA" id="ARBA00022801"/>
    </source>
</evidence>
<reference evidence="14 15" key="1">
    <citation type="journal article" date="2016" name="Sci. Rep.">
        <title>The genome sequence of the outbreeding globe artichoke constructed de novo incorporating a phase-aware low-pass sequencing strategy of F1 progeny.</title>
        <authorList>
            <person name="Scaglione D."/>
            <person name="Reyes-Chin-Wo S."/>
            <person name="Acquadro A."/>
            <person name="Froenicke L."/>
            <person name="Portis E."/>
            <person name="Beitel C."/>
            <person name="Tirone M."/>
            <person name="Mauro R."/>
            <person name="Lo Monaco A."/>
            <person name="Mauromicale G."/>
            <person name="Faccioli P."/>
            <person name="Cattivelli L."/>
            <person name="Rieseberg L."/>
            <person name="Michelmore R."/>
            <person name="Lanteri S."/>
        </authorList>
    </citation>
    <scope>NUCLEOTIDE SEQUENCE [LARGE SCALE GENOMIC DNA]</scope>
    <source>
        <strain evidence="14">2C</strain>
    </source>
</reference>
<dbReference type="Gramene" id="KVH99766">
    <property type="protein sequence ID" value="KVH99766"/>
    <property type="gene ID" value="Ccrd_021991"/>
</dbReference>
<organism evidence="14 15">
    <name type="scientific">Cynara cardunculus var. scolymus</name>
    <name type="common">Globe artichoke</name>
    <name type="synonym">Cynara scolymus</name>
    <dbReference type="NCBI Taxonomy" id="59895"/>
    <lineage>
        <taxon>Eukaryota</taxon>
        <taxon>Viridiplantae</taxon>
        <taxon>Streptophyta</taxon>
        <taxon>Embryophyta</taxon>
        <taxon>Tracheophyta</taxon>
        <taxon>Spermatophyta</taxon>
        <taxon>Magnoliopsida</taxon>
        <taxon>eudicotyledons</taxon>
        <taxon>Gunneridae</taxon>
        <taxon>Pentapetalae</taxon>
        <taxon>asterids</taxon>
        <taxon>campanulids</taxon>
        <taxon>Asterales</taxon>
        <taxon>Asteraceae</taxon>
        <taxon>Carduoideae</taxon>
        <taxon>Cardueae</taxon>
        <taxon>Carduinae</taxon>
        <taxon>Cynara</taxon>
    </lineage>
</organism>
<evidence type="ECO:0000256" key="1">
    <source>
        <dbReference type="ARBA" id="ARBA00004191"/>
    </source>
</evidence>
<dbReference type="GO" id="GO:0042545">
    <property type="term" value="P:cell wall modification"/>
    <property type="evidence" value="ECO:0007669"/>
    <property type="project" value="UniProtKB-UniRule"/>
</dbReference>
<comment type="subcellular location">
    <subcellularLocation>
        <location evidence="1 11">Secreted</location>
        <location evidence="1 11">Cell wall</location>
    </subcellularLocation>
</comment>